<dbReference type="PRINTS" id="PR00449">
    <property type="entry name" value="RASTRNSFRMNG"/>
</dbReference>
<dbReference type="PROSITE" id="PS51421">
    <property type="entry name" value="RAS"/>
    <property type="match status" value="1"/>
</dbReference>
<dbReference type="Proteomes" id="UP001642540">
    <property type="component" value="Unassembled WGS sequence"/>
</dbReference>
<accession>A0ABP1QNB6</accession>
<dbReference type="PROSITE" id="PS51419">
    <property type="entry name" value="RAB"/>
    <property type="match status" value="1"/>
</dbReference>
<gene>
    <name evidence="2" type="ORF">ODALV1_LOCUS13091</name>
</gene>
<dbReference type="EMBL" id="CAXLJM020000040">
    <property type="protein sequence ID" value="CAL8108795.1"/>
    <property type="molecule type" value="Genomic_DNA"/>
</dbReference>
<dbReference type="Pfam" id="PF00071">
    <property type="entry name" value="Ras"/>
    <property type="match status" value="1"/>
</dbReference>
<dbReference type="InterPro" id="IPR001806">
    <property type="entry name" value="Small_GTPase"/>
</dbReference>
<reference evidence="2 3" key="1">
    <citation type="submission" date="2024-08" db="EMBL/GenBank/DDBJ databases">
        <authorList>
            <person name="Cucini C."/>
            <person name="Frati F."/>
        </authorList>
    </citation>
    <scope>NUCLEOTIDE SEQUENCE [LARGE SCALE GENOMIC DNA]</scope>
</reference>
<organism evidence="2 3">
    <name type="scientific">Orchesella dallaii</name>
    <dbReference type="NCBI Taxonomy" id="48710"/>
    <lineage>
        <taxon>Eukaryota</taxon>
        <taxon>Metazoa</taxon>
        <taxon>Ecdysozoa</taxon>
        <taxon>Arthropoda</taxon>
        <taxon>Hexapoda</taxon>
        <taxon>Collembola</taxon>
        <taxon>Entomobryomorpha</taxon>
        <taxon>Entomobryoidea</taxon>
        <taxon>Orchesellidae</taxon>
        <taxon>Orchesellinae</taxon>
        <taxon>Orchesella</taxon>
    </lineage>
</organism>
<dbReference type="PROSITE" id="PS51417">
    <property type="entry name" value="ARF"/>
    <property type="match status" value="1"/>
</dbReference>
<proteinExistence type="inferred from homology"/>
<name>A0ABP1QNB6_9HEXA</name>
<dbReference type="InterPro" id="IPR050209">
    <property type="entry name" value="Rab_GTPases_membrane_traffic"/>
</dbReference>
<dbReference type="SUPFAM" id="SSF52540">
    <property type="entry name" value="P-loop containing nucleoside triphosphate hydrolases"/>
    <property type="match status" value="1"/>
</dbReference>
<evidence type="ECO:0000313" key="2">
    <source>
        <dbReference type="EMBL" id="CAL8108795.1"/>
    </source>
</evidence>
<dbReference type="SMART" id="SM00175">
    <property type="entry name" value="RAB"/>
    <property type="match status" value="1"/>
</dbReference>
<evidence type="ECO:0000256" key="1">
    <source>
        <dbReference type="ARBA" id="ARBA00006270"/>
    </source>
</evidence>
<protein>
    <recommendedName>
        <fullName evidence="4">Ras-related protein Rab-39B</fullName>
    </recommendedName>
</protein>
<dbReference type="SMART" id="SM00173">
    <property type="entry name" value="RAS"/>
    <property type="match status" value="1"/>
</dbReference>
<keyword evidence="3" id="KW-1185">Reference proteome</keyword>
<dbReference type="SMART" id="SM00174">
    <property type="entry name" value="RHO"/>
    <property type="match status" value="1"/>
</dbReference>
<sequence>MVEPIFDYQFRMILIGDSTVGKSSLLRYFTDGKFSEISDPTVGVDFYARLIQVRNGTRIKLQLWDTAGQERFRSITKSYYRNSVGAIVAYDITSRESFERIPNWISEAKRLIEPFSPTFLIVACKSDLESQRVVPREEGFSYANAMGIHFVETSARNGDNVEEAFQQIAQEIYNRIQSGEYKTDDEGFDGIKQAYSRNGNSSTVLLEGTPEKSKCC</sequence>
<dbReference type="PANTHER" id="PTHR47979">
    <property type="entry name" value="DRAB11-RELATED"/>
    <property type="match status" value="1"/>
</dbReference>
<dbReference type="Gene3D" id="3.40.50.300">
    <property type="entry name" value="P-loop containing nucleotide triphosphate hydrolases"/>
    <property type="match status" value="1"/>
</dbReference>
<dbReference type="NCBIfam" id="TIGR00231">
    <property type="entry name" value="small_GTP"/>
    <property type="match status" value="1"/>
</dbReference>
<dbReference type="PROSITE" id="PS51420">
    <property type="entry name" value="RHO"/>
    <property type="match status" value="1"/>
</dbReference>
<comment type="caution">
    <text evidence="2">The sequence shown here is derived from an EMBL/GenBank/DDBJ whole genome shotgun (WGS) entry which is preliminary data.</text>
</comment>
<dbReference type="InterPro" id="IPR027417">
    <property type="entry name" value="P-loop_NTPase"/>
</dbReference>
<dbReference type="InterPro" id="IPR005225">
    <property type="entry name" value="Small_GTP-bd"/>
</dbReference>
<evidence type="ECO:0008006" key="4">
    <source>
        <dbReference type="Google" id="ProtNLM"/>
    </source>
</evidence>
<comment type="similarity">
    <text evidence="1">Belongs to the small GTPase superfamily. Rab family.</text>
</comment>
<dbReference type="SMART" id="SM00176">
    <property type="entry name" value="RAN"/>
    <property type="match status" value="1"/>
</dbReference>
<evidence type="ECO:0000313" key="3">
    <source>
        <dbReference type="Proteomes" id="UP001642540"/>
    </source>
</evidence>